<evidence type="ECO:0000313" key="1">
    <source>
        <dbReference type="EMBL" id="NKE70917.1"/>
    </source>
</evidence>
<keyword evidence="2" id="KW-1185">Reference proteome</keyword>
<gene>
    <name evidence="1" type="ORF">MNODULE_09215</name>
</gene>
<dbReference type="NCBIfam" id="NF033488">
    <property type="entry name" value="lmo0937_fam_TM"/>
    <property type="match status" value="1"/>
</dbReference>
<dbReference type="InterPro" id="IPR043727">
    <property type="entry name" value="Lmo0937-like"/>
</dbReference>
<dbReference type="RefSeq" id="WP_168059267.1">
    <property type="nucleotide sequence ID" value="NZ_VTOW01000002.1"/>
</dbReference>
<organism evidence="1 2">
    <name type="scientific">Candidatus Manganitrophus noduliformans</name>
    <dbReference type="NCBI Taxonomy" id="2606439"/>
    <lineage>
        <taxon>Bacteria</taxon>
        <taxon>Pseudomonadati</taxon>
        <taxon>Nitrospirota</taxon>
        <taxon>Nitrospiria</taxon>
        <taxon>Candidatus Troglogloeales</taxon>
        <taxon>Candidatus Manganitrophaceae</taxon>
        <taxon>Candidatus Manganitrophus</taxon>
    </lineage>
</organism>
<evidence type="ECO:0000313" key="2">
    <source>
        <dbReference type="Proteomes" id="UP000534783"/>
    </source>
</evidence>
<protein>
    <submittedName>
        <fullName evidence="1">Lmo0937 family membrane protein</fullName>
    </submittedName>
</protein>
<name>A0A7X6DPC4_9BACT</name>
<proteinExistence type="predicted"/>
<comment type="caution">
    <text evidence="1">The sequence shown here is derived from an EMBL/GenBank/DDBJ whole genome shotgun (WGS) entry which is preliminary data.</text>
</comment>
<accession>A0A7X6DPC4</accession>
<dbReference type="EMBL" id="VTOW01000002">
    <property type="protein sequence ID" value="NKE70917.1"/>
    <property type="molecule type" value="Genomic_DNA"/>
</dbReference>
<reference evidence="1 2" key="1">
    <citation type="journal article" date="2020" name="Nature">
        <title>Bacterial chemolithoautotrophy via manganese oxidation.</title>
        <authorList>
            <person name="Yu H."/>
            <person name="Leadbetter J.R."/>
        </authorList>
    </citation>
    <scope>NUCLEOTIDE SEQUENCE [LARGE SCALE GENOMIC DNA]</scope>
    <source>
        <strain evidence="1 2">Mn-1</strain>
    </source>
</reference>
<sequence length="49" mass="5256">MLETIIVILLVLWLLGVVSSYTLGGALHMLLVAALVILVVRLATGRRIA</sequence>
<dbReference type="Proteomes" id="UP000534783">
    <property type="component" value="Unassembled WGS sequence"/>
</dbReference>
<dbReference type="AlphaFoldDB" id="A0A7X6DPC4"/>
<dbReference type="Pfam" id="PF18919">
    <property type="entry name" value="DUF5670"/>
    <property type="match status" value="1"/>
</dbReference>